<dbReference type="EMBL" id="JAKIKS010000001">
    <property type="protein sequence ID" value="MCL1123019.1"/>
    <property type="molecule type" value="Genomic_DNA"/>
</dbReference>
<feature type="chain" id="PRO_5047017939" description="DUF4148 domain-containing protein" evidence="2">
    <location>
        <begin position="22"/>
        <end position="116"/>
    </location>
</feature>
<evidence type="ECO:0008006" key="5">
    <source>
        <dbReference type="Google" id="ProtNLM"/>
    </source>
</evidence>
<accession>A0ABT0L5R3</accession>
<reference evidence="3 4" key="1">
    <citation type="submission" date="2022-01" db="EMBL/GenBank/DDBJ databases">
        <title>Whole genome-based taxonomy of the Shewanellaceae.</title>
        <authorList>
            <person name="Martin-Rodriguez A.J."/>
        </authorList>
    </citation>
    <scope>NUCLEOTIDE SEQUENCE [LARGE SCALE GENOMIC DNA]</scope>
    <source>
        <strain evidence="3 4">DSM 17177</strain>
    </source>
</reference>
<comment type="caution">
    <text evidence="3">The sequence shown here is derived from an EMBL/GenBank/DDBJ whole genome shotgun (WGS) entry which is preliminary data.</text>
</comment>
<keyword evidence="4" id="KW-1185">Reference proteome</keyword>
<dbReference type="RefSeq" id="WP_248938301.1">
    <property type="nucleotide sequence ID" value="NZ_JAKIKS010000001.1"/>
</dbReference>
<dbReference type="Proteomes" id="UP001203423">
    <property type="component" value="Unassembled WGS sequence"/>
</dbReference>
<evidence type="ECO:0000256" key="2">
    <source>
        <dbReference type="SAM" id="SignalP"/>
    </source>
</evidence>
<name>A0ABT0L5R3_9GAMM</name>
<evidence type="ECO:0000313" key="3">
    <source>
        <dbReference type="EMBL" id="MCL1123019.1"/>
    </source>
</evidence>
<feature type="compositionally biased region" description="Basic and acidic residues" evidence="1">
    <location>
        <begin position="102"/>
        <end position="116"/>
    </location>
</feature>
<protein>
    <recommendedName>
        <fullName evidence="5">DUF4148 domain-containing protein</fullName>
    </recommendedName>
</protein>
<evidence type="ECO:0000256" key="1">
    <source>
        <dbReference type="SAM" id="MobiDB-lite"/>
    </source>
</evidence>
<keyword evidence="2" id="KW-0732">Signal</keyword>
<organism evidence="3 4">
    <name type="scientific">Shewanella surugensis</name>
    <dbReference type="NCBI Taxonomy" id="212020"/>
    <lineage>
        <taxon>Bacteria</taxon>
        <taxon>Pseudomonadati</taxon>
        <taxon>Pseudomonadota</taxon>
        <taxon>Gammaproteobacteria</taxon>
        <taxon>Alteromonadales</taxon>
        <taxon>Shewanellaceae</taxon>
        <taxon>Shewanella</taxon>
    </lineage>
</organism>
<proteinExistence type="predicted"/>
<gene>
    <name evidence="3" type="ORF">L2764_00605</name>
</gene>
<sequence>MKVFNFACVLSVVVVSATSIADEIAEQYSMSQHDFSRTRQVNDSYKFDKNPQLQGAITKIVNQGFNQTQHDLSHTYAASPEYHFASNSAAAIPTQLASDDQSDFKQSQHDKSMSDF</sequence>
<feature type="region of interest" description="Disordered" evidence="1">
    <location>
        <begin position="95"/>
        <end position="116"/>
    </location>
</feature>
<feature type="signal peptide" evidence="2">
    <location>
        <begin position="1"/>
        <end position="21"/>
    </location>
</feature>
<evidence type="ECO:0000313" key="4">
    <source>
        <dbReference type="Proteomes" id="UP001203423"/>
    </source>
</evidence>